<dbReference type="OrthoDB" id="770150at2"/>
<reference evidence="3" key="1">
    <citation type="submission" date="2016-10" db="EMBL/GenBank/DDBJ databases">
        <authorList>
            <person name="Varghese N."/>
            <person name="Submissions S."/>
        </authorList>
    </citation>
    <scope>NUCLEOTIDE SEQUENCE [LARGE SCALE GENOMIC DNA]</scope>
    <source>
        <strain evidence="3">DSM 17933</strain>
    </source>
</reference>
<evidence type="ECO:0000313" key="3">
    <source>
        <dbReference type="Proteomes" id="UP000199643"/>
    </source>
</evidence>
<proteinExistence type="predicted"/>
<dbReference type="AlphaFoldDB" id="A0A1G8B040"/>
<dbReference type="EMBL" id="FNCH01000020">
    <property type="protein sequence ID" value="SDH26521.1"/>
    <property type="molecule type" value="Genomic_DNA"/>
</dbReference>
<keyword evidence="3" id="KW-1185">Reference proteome</keyword>
<evidence type="ECO:0000256" key="1">
    <source>
        <dbReference type="SAM" id="MobiDB-lite"/>
    </source>
</evidence>
<dbReference type="RefSeq" id="WP_090503144.1">
    <property type="nucleotide sequence ID" value="NZ_FNCH01000020.1"/>
</dbReference>
<feature type="compositionally biased region" description="Basic and acidic residues" evidence="1">
    <location>
        <begin position="62"/>
        <end position="72"/>
    </location>
</feature>
<dbReference type="Proteomes" id="UP000199643">
    <property type="component" value="Unassembled WGS sequence"/>
</dbReference>
<evidence type="ECO:0000313" key="2">
    <source>
        <dbReference type="EMBL" id="SDH26521.1"/>
    </source>
</evidence>
<feature type="compositionally biased region" description="Basic and acidic residues" evidence="1">
    <location>
        <begin position="1"/>
        <end position="19"/>
    </location>
</feature>
<organism evidence="2 3">
    <name type="scientific">Pedobacter terrae</name>
    <dbReference type="NCBI Taxonomy" id="405671"/>
    <lineage>
        <taxon>Bacteria</taxon>
        <taxon>Pseudomonadati</taxon>
        <taxon>Bacteroidota</taxon>
        <taxon>Sphingobacteriia</taxon>
        <taxon>Sphingobacteriales</taxon>
        <taxon>Sphingobacteriaceae</taxon>
        <taxon>Pedobacter</taxon>
    </lineage>
</organism>
<feature type="region of interest" description="Disordered" evidence="1">
    <location>
        <begin position="1"/>
        <end position="92"/>
    </location>
</feature>
<protein>
    <submittedName>
        <fullName evidence="2">Uncharacterized protein</fullName>
    </submittedName>
</protein>
<accession>A0A1G8B040</accession>
<sequence length="92" mass="9941">MEEDHKNKNLADPKADHTAENSNMPDNQVPRHRSNDSSEIEKVKDGAGMLGREMGEGDYGAEEARADPEKGNPGEAGNMPNSTSNSNTEESN</sequence>
<feature type="compositionally biased region" description="Low complexity" evidence="1">
    <location>
        <begin position="81"/>
        <end position="92"/>
    </location>
</feature>
<gene>
    <name evidence="2" type="ORF">SAMN05421827_12074</name>
</gene>
<name>A0A1G8B040_9SPHI</name>
<feature type="compositionally biased region" description="Basic and acidic residues" evidence="1">
    <location>
        <begin position="33"/>
        <end position="45"/>
    </location>
</feature>